<dbReference type="Proteomes" id="UP000594463">
    <property type="component" value="Chromosome"/>
</dbReference>
<evidence type="ECO:0000256" key="2">
    <source>
        <dbReference type="ARBA" id="ARBA00022723"/>
    </source>
</evidence>
<dbReference type="InterPro" id="IPR050572">
    <property type="entry name" value="Fe-S_Ferredoxin"/>
</dbReference>
<feature type="domain" description="4Fe-4S ferredoxin-type" evidence="5">
    <location>
        <begin position="12"/>
        <end position="41"/>
    </location>
</feature>
<organism evidence="6 7">
    <name type="scientific">Atribacter laminatus</name>
    <dbReference type="NCBI Taxonomy" id="2847778"/>
    <lineage>
        <taxon>Bacteria</taxon>
        <taxon>Pseudomonadati</taxon>
        <taxon>Atribacterota</taxon>
        <taxon>Atribacteria</taxon>
        <taxon>Atribacterales</taxon>
        <taxon>Atribacteraceae</taxon>
        <taxon>Atribacter</taxon>
    </lineage>
</organism>
<sequence>MQFKAKREEIPWYPSVDFEQCTGCQTCYKFCSHGVYEWNQAESRPIVAHPYECIVGCTGCYPQCSSEAIHFPPLSILRQYRG</sequence>
<dbReference type="Gene3D" id="3.30.70.20">
    <property type="match status" value="1"/>
</dbReference>
<gene>
    <name evidence="6" type="ORF">RT761_00040</name>
</gene>
<evidence type="ECO:0000259" key="5">
    <source>
        <dbReference type="PROSITE" id="PS51379"/>
    </source>
</evidence>
<reference evidence="6 7" key="1">
    <citation type="journal article" date="2021" name="Nat. Commun.">
        <title>Isolation of a member of the candidate phylum Atribacteria reveals a unique cell membrane structure.</title>
        <authorList>
            <person name="Taiki K."/>
            <person name="Nobu M.K."/>
            <person name="Kusada H."/>
            <person name="Meng X.-Y."/>
            <person name="Hosoki N."/>
            <person name="Uematsu K."/>
            <person name="Yoshioka H."/>
            <person name="Kamagata Y."/>
            <person name="Tamaki H."/>
        </authorList>
    </citation>
    <scope>NUCLEOTIDE SEQUENCE [LARGE SCALE GENOMIC DNA]</scope>
    <source>
        <strain evidence="6 7">RT761</strain>
    </source>
</reference>
<evidence type="ECO:0000256" key="1">
    <source>
        <dbReference type="ARBA" id="ARBA00022485"/>
    </source>
</evidence>
<dbReference type="PANTHER" id="PTHR43687:SF2">
    <property type="entry name" value="FERREDOXIN 3"/>
    <property type="match status" value="1"/>
</dbReference>
<keyword evidence="1" id="KW-0004">4Fe-4S</keyword>
<dbReference type="SUPFAM" id="SSF54862">
    <property type="entry name" value="4Fe-4S ferredoxins"/>
    <property type="match status" value="1"/>
</dbReference>
<dbReference type="PROSITE" id="PS51379">
    <property type="entry name" value="4FE4S_FER_2"/>
    <property type="match status" value="2"/>
</dbReference>
<evidence type="ECO:0000313" key="7">
    <source>
        <dbReference type="Proteomes" id="UP000594463"/>
    </source>
</evidence>
<keyword evidence="3" id="KW-0408">Iron</keyword>
<dbReference type="GO" id="GO:0051539">
    <property type="term" value="F:4 iron, 4 sulfur cluster binding"/>
    <property type="evidence" value="ECO:0007669"/>
    <property type="project" value="UniProtKB-KW"/>
</dbReference>
<name>A0A7T1AJ32_ATRLM</name>
<dbReference type="RefSeq" id="WP_218112086.1">
    <property type="nucleotide sequence ID" value="NZ_CP065383.1"/>
</dbReference>
<dbReference type="KEGG" id="alam:RT761_00040"/>
<protein>
    <recommendedName>
        <fullName evidence="5">4Fe-4S ferredoxin-type domain-containing protein</fullName>
    </recommendedName>
</protein>
<keyword evidence="2" id="KW-0479">Metal-binding</keyword>
<proteinExistence type="predicted"/>
<evidence type="ECO:0000313" key="6">
    <source>
        <dbReference type="EMBL" id="QPM66854.1"/>
    </source>
</evidence>
<dbReference type="GO" id="GO:0046872">
    <property type="term" value="F:metal ion binding"/>
    <property type="evidence" value="ECO:0007669"/>
    <property type="project" value="UniProtKB-KW"/>
</dbReference>
<keyword evidence="7" id="KW-1185">Reference proteome</keyword>
<feature type="domain" description="4Fe-4S ferredoxin-type" evidence="5">
    <location>
        <begin position="43"/>
        <end position="74"/>
    </location>
</feature>
<evidence type="ECO:0000256" key="3">
    <source>
        <dbReference type="ARBA" id="ARBA00023004"/>
    </source>
</evidence>
<dbReference type="AlphaFoldDB" id="A0A7T1AJ32"/>
<dbReference type="Pfam" id="PF13237">
    <property type="entry name" value="Fer4_10"/>
    <property type="match status" value="1"/>
</dbReference>
<accession>A0A7T1AJ32</accession>
<keyword evidence="4" id="KW-0411">Iron-sulfur</keyword>
<evidence type="ECO:0000256" key="4">
    <source>
        <dbReference type="ARBA" id="ARBA00023014"/>
    </source>
</evidence>
<dbReference type="InterPro" id="IPR017896">
    <property type="entry name" value="4Fe4S_Fe-S-bd"/>
</dbReference>
<dbReference type="PANTHER" id="PTHR43687">
    <property type="entry name" value="ADENYLYLSULFATE REDUCTASE, BETA SUBUNIT"/>
    <property type="match status" value="1"/>
</dbReference>
<dbReference type="EMBL" id="CP065383">
    <property type="protein sequence ID" value="QPM66854.1"/>
    <property type="molecule type" value="Genomic_DNA"/>
</dbReference>